<reference evidence="1" key="1">
    <citation type="journal article" date="2015" name="Nature">
        <title>Complex archaea that bridge the gap between prokaryotes and eukaryotes.</title>
        <authorList>
            <person name="Spang A."/>
            <person name="Saw J.H."/>
            <person name="Jorgensen S.L."/>
            <person name="Zaremba-Niedzwiedzka K."/>
            <person name="Martijn J."/>
            <person name="Lind A.E."/>
            <person name="van Eijk R."/>
            <person name="Schleper C."/>
            <person name="Guy L."/>
            <person name="Ettema T.J."/>
        </authorList>
    </citation>
    <scope>NUCLEOTIDE SEQUENCE</scope>
</reference>
<name>A0A0F9M8L2_9ZZZZ</name>
<protein>
    <submittedName>
        <fullName evidence="1">Uncharacterized protein</fullName>
    </submittedName>
</protein>
<accession>A0A0F9M8L2</accession>
<evidence type="ECO:0000313" key="1">
    <source>
        <dbReference type="EMBL" id="KKN02064.1"/>
    </source>
</evidence>
<organism evidence="1">
    <name type="scientific">marine sediment metagenome</name>
    <dbReference type="NCBI Taxonomy" id="412755"/>
    <lineage>
        <taxon>unclassified sequences</taxon>
        <taxon>metagenomes</taxon>
        <taxon>ecological metagenomes</taxon>
    </lineage>
</organism>
<gene>
    <name evidence="1" type="ORF">LCGC14_1121430</name>
</gene>
<dbReference type="EMBL" id="LAZR01005186">
    <property type="protein sequence ID" value="KKN02064.1"/>
    <property type="molecule type" value="Genomic_DNA"/>
</dbReference>
<comment type="caution">
    <text evidence="1">The sequence shown here is derived from an EMBL/GenBank/DDBJ whole genome shotgun (WGS) entry which is preliminary data.</text>
</comment>
<sequence>MKGIRKLRDLSRGFRAIVFLTTPADLTFTSLWSAIGQYCEKFNHYPDKLIVGKSNTYKSSCPHCDWGRLEIVESVHFDEDEWAVTGSLGVVYVEGA</sequence>
<dbReference type="AlphaFoldDB" id="A0A0F9M8L2"/>
<proteinExistence type="predicted"/>